<evidence type="ECO:0000256" key="2">
    <source>
        <dbReference type="PIRSR" id="PIRSR011396-2"/>
    </source>
</evidence>
<dbReference type="Pfam" id="PF04820">
    <property type="entry name" value="Trp_halogenase"/>
    <property type="match status" value="1"/>
</dbReference>
<evidence type="ECO:0000313" key="3">
    <source>
        <dbReference type="EMBL" id="QBF81426.1"/>
    </source>
</evidence>
<sequence>MDSKVNNIVIVGGGSSGWMSAALLCKMYKGTINITLVESDAIGTIGVGEATIPPLKIFNDVLGINEQDFIEKTKASIKLGIEFENWGKQGDAYMHAFGSIGKDIGYSAFHHYWLANKPQSPASLWDFSYNYQVAKQNKFSVQPKIHNDQLAGITHAYHFDAGLYANYLQQYCQQLGIRHIQGLVETINQKDNGDIESLTLQDGQVINGDLFIDCSGLHALLIDKTLNVEFESYQQWLVCDSAWAVPSEKTSPIIPYTRATAHDFGWQWRIPLQHRTGNGMVFSSKYISDEKAKQTLLDNLDAKAIGEPKLIRFKPGRRVKQWQNNCVAIGLSSGFLEPLESTSLHLVQTAIIRLTKLMPHLSITPELVAEYNRQSQTEFEQIRDFIILHYHLNQRQQGELWQYCQTMSIPDTLQHKISLFAQTANLFRQQDELFTQEAWLQVMIGQNLMPQDHNPLANILSQQERKDFLDNLKQIYQHYSAELPAHETFLNL</sequence>
<dbReference type="InterPro" id="IPR006905">
    <property type="entry name" value="Flavin_halogenase"/>
</dbReference>
<evidence type="ECO:0000256" key="1">
    <source>
        <dbReference type="PIRSR" id="PIRSR011396-1"/>
    </source>
</evidence>
<dbReference type="KEGG" id="smai:EXU30_00970"/>
<dbReference type="AlphaFoldDB" id="A0A411PCZ8"/>
<organism evidence="3 4">
    <name type="scientific">Shewanella maritima</name>
    <dbReference type="NCBI Taxonomy" id="2520507"/>
    <lineage>
        <taxon>Bacteria</taxon>
        <taxon>Pseudomonadati</taxon>
        <taxon>Pseudomonadota</taxon>
        <taxon>Gammaproteobacteria</taxon>
        <taxon>Alteromonadales</taxon>
        <taxon>Shewanellaceae</taxon>
        <taxon>Shewanella</taxon>
    </lineage>
</organism>
<proteinExistence type="predicted"/>
<gene>
    <name evidence="3" type="ORF">EXU30_00970</name>
</gene>
<feature type="binding site" evidence="2">
    <location>
        <position position="331"/>
    </location>
    <ligand>
        <name>FAD</name>
        <dbReference type="ChEBI" id="CHEBI:57692"/>
    </ligand>
</feature>
<keyword evidence="4" id="KW-1185">Reference proteome</keyword>
<dbReference type="SUPFAM" id="SSF51905">
    <property type="entry name" value="FAD/NAD(P)-binding domain"/>
    <property type="match status" value="1"/>
</dbReference>
<keyword evidence="2" id="KW-0547">Nucleotide-binding</keyword>
<dbReference type="OrthoDB" id="7178350at2"/>
<dbReference type="InterPro" id="IPR036188">
    <property type="entry name" value="FAD/NAD-bd_sf"/>
</dbReference>
<dbReference type="PANTHER" id="PTHR43747">
    <property type="entry name" value="FAD-BINDING PROTEIN"/>
    <property type="match status" value="1"/>
</dbReference>
<evidence type="ECO:0000313" key="4">
    <source>
        <dbReference type="Proteomes" id="UP000291106"/>
    </source>
</evidence>
<accession>A0A411PCZ8</accession>
<dbReference type="InterPro" id="IPR033856">
    <property type="entry name" value="Trp_halogen"/>
</dbReference>
<dbReference type="PANTHER" id="PTHR43747:SF4">
    <property type="entry name" value="FLAVIN-DEPENDENT TRYPTOPHAN HALOGENASE"/>
    <property type="match status" value="1"/>
</dbReference>
<dbReference type="Proteomes" id="UP000291106">
    <property type="component" value="Chromosome"/>
</dbReference>
<dbReference type="InterPro" id="IPR050816">
    <property type="entry name" value="Flavin-dep_Halogenase_NPB"/>
</dbReference>
<dbReference type="EMBL" id="CP036200">
    <property type="protein sequence ID" value="QBF81426.1"/>
    <property type="molecule type" value="Genomic_DNA"/>
</dbReference>
<feature type="binding site" evidence="2">
    <location>
        <position position="78"/>
    </location>
    <ligand>
        <name>7-chloro-L-tryptophan</name>
        <dbReference type="ChEBI" id="CHEBI:58713"/>
    </ligand>
</feature>
<feature type="binding site" evidence="2">
    <location>
        <position position="184"/>
    </location>
    <ligand>
        <name>FAD</name>
        <dbReference type="ChEBI" id="CHEBI:57692"/>
    </ligand>
</feature>
<dbReference type="RefSeq" id="WP_130597403.1">
    <property type="nucleotide sequence ID" value="NZ_CP036200.1"/>
</dbReference>
<dbReference type="PIRSF" id="PIRSF011396">
    <property type="entry name" value="Trp_halogenase"/>
    <property type="match status" value="1"/>
</dbReference>
<keyword evidence="2" id="KW-0285">Flavoprotein</keyword>
<dbReference type="Gene3D" id="3.50.50.60">
    <property type="entry name" value="FAD/NAD(P)-binding domain"/>
    <property type="match status" value="1"/>
</dbReference>
<feature type="binding site" evidence="2">
    <location>
        <position position="340"/>
    </location>
    <ligand>
        <name>L-tryptophan</name>
        <dbReference type="ChEBI" id="CHEBI:57912"/>
    </ligand>
</feature>
<reference evidence="3 4" key="1">
    <citation type="submission" date="2019-02" db="EMBL/GenBank/DDBJ databases">
        <title>Shewanella sp. D4-2 isolated from Dokdo Island.</title>
        <authorList>
            <person name="Baek K."/>
        </authorList>
    </citation>
    <scope>NUCLEOTIDE SEQUENCE [LARGE SCALE GENOMIC DNA]</scope>
    <source>
        <strain evidence="3 4">D4-2</strain>
    </source>
</reference>
<feature type="active site" evidence="1">
    <location>
        <position position="78"/>
    </location>
</feature>
<dbReference type="GO" id="GO:0000166">
    <property type="term" value="F:nucleotide binding"/>
    <property type="evidence" value="ECO:0007669"/>
    <property type="project" value="UniProtKB-KW"/>
</dbReference>
<protein>
    <submittedName>
        <fullName evidence="3">Tryptophan 7-halogenase</fullName>
    </submittedName>
</protein>
<keyword evidence="2" id="KW-0274">FAD</keyword>
<dbReference type="GO" id="GO:0004497">
    <property type="term" value="F:monooxygenase activity"/>
    <property type="evidence" value="ECO:0007669"/>
    <property type="project" value="InterPro"/>
</dbReference>
<name>A0A411PCZ8_9GAMM</name>